<evidence type="ECO:0000313" key="4">
    <source>
        <dbReference type="Proteomes" id="UP001444661"/>
    </source>
</evidence>
<dbReference type="PANTHER" id="PTHR24148">
    <property type="entry name" value="ANKYRIN REPEAT DOMAIN-CONTAINING PROTEIN 39 HOMOLOG-RELATED"/>
    <property type="match status" value="1"/>
</dbReference>
<dbReference type="EMBL" id="JAQQWK010000012">
    <property type="protein sequence ID" value="KAK8022697.1"/>
    <property type="molecule type" value="Genomic_DNA"/>
</dbReference>
<dbReference type="Proteomes" id="UP001444661">
    <property type="component" value="Unassembled WGS sequence"/>
</dbReference>
<keyword evidence="4" id="KW-1185">Reference proteome</keyword>
<feature type="domain" description="Heterokaryon incompatibility" evidence="2">
    <location>
        <begin position="76"/>
        <end position="164"/>
    </location>
</feature>
<name>A0ABR1RXP7_9PEZI</name>
<evidence type="ECO:0000313" key="3">
    <source>
        <dbReference type="EMBL" id="KAK8022697.1"/>
    </source>
</evidence>
<comment type="caution">
    <text evidence="3">The sequence shown here is derived from an EMBL/GenBank/DDBJ whole genome shotgun (WGS) entry which is preliminary data.</text>
</comment>
<dbReference type="PANTHER" id="PTHR24148:SF78">
    <property type="entry name" value="HETEROKARYON INCOMPATIBILITY DOMAIN-CONTAINING PROTEIN"/>
    <property type="match status" value="1"/>
</dbReference>
<gene>
    <name evidence="3" type="ORF">PG993_013464</name>
</gene>
<proteinExistence type="predicted"/>
<accession>A0ABR1RXP7</accession>
<reference evidence="3 4" key="1">
    <citation type="submission" date="2023-01" db="EMBL/GenBank/DDBJ databases">
        <title>Analysis of 21 Apiospora genomes using comparative genomics revels a genus with tremendous synthesis potential of carbohydrate active enzymes and secondary metabolites.</title>
        <authorList>
            <person name="Sorensen T."/>
        </authorList>
    </citation>
    <scope>NUCLEOTIDE SEQUENCE [LARGE SCALE GENOMIC DNA]</scope>
    <source>
        <strain evidence="3 4">CBS 33761</strain>
    </source>
</reference>
<protein>
    <submittedName>
        <fullName evidence="3">HET-domain-containing protein</fullName>
    </submittedName>
</protein>
<evidence type="ECO:0000256" key="1">
    <source>
        <dbReference type="SAM" id="MobiDB-lite"/>
    </source>
</evidence>
<evidence type="ECO:0000259" key="2">
    <source>
        <dbReference type="Pfam" id="PF06985"/>
    </source>
</evidence>
<dbReference type="InterPro" id="IPR010730">
    <property type="entry name" value="HET"/>
</dbReference>
<feature type="region of interest" description="Disordered" evidence="1">
    <location>
        <begin position="30"/>
        <end position="53"/>
    </location>
</feature>
<dbReference type="InterPro" id="IPR052895">
    <property type="entry name" value="HetReg/Transcr_Mod"/>
</dbReference>
<sequence length="173" mass="20122">MAQTKLFKYTLLDLDRSALRLLRLKAAGNKPTRKRKRSMSANESQSDDEVISAERGPEIECELIEAFFDVDFVPDYEAVSYTWGSADNPRAISVDGSKFLVTYNLWSLLHDIRYQSEDRILWIDAICIDQANDRERGHQVQQMDRIYRFAQRVILARTIDRNDQHPYGFIGET</sequence>
<organism evidence="3 4">
    <name type="scientific">Apiospora rasikravindrae</name>
    <dbReference type="NCBI Taxonomy" id="990691"/>
    <lineage>
        <taxon>Eukaryota</taxon>
        <taxon>Fungi</taxon>
        <taxon>Dikarya</taxon>
        <taxon>Ascomycota</taxon>
        <taxon>Pezizomycotina</taxon>
        <taxon>Sordariomycetes</taxon>
        <taxon>Xylariomycetidae</taxon>
        <taxon>Amphisphaeriales</taxon>
        <taxon>Apiosporaceae</taxon>
        <taxon>Apiospora</taxon>
    </lineage>
</organism>
<dbReference type="Pfam" id="PF06985">
    <property type="entry name" value="HET"/>
    <property type="match status" value="1"/>
</dbReference>